<evidence type="ECO:0000313" key="2">
    <source>
        <dbReference type="Proteomes" id="UP000760472"/>
    </source>
</evidence>
<reference evidence="1 2" key="1">
    <citation type="submission" date="2021-02" db="EMBL/GenBank/DDBJ databases">
        <title>A novel species of genus Amphritea isolated from a fishpond in China.</title>
        <authorList>
            <person name="Lu H."/>
        </authorList>
    </citation>
    <scope>NUCLEOTIDE SEQUENCE [LARGE SCALE GENOMIC DNA]</scope>
    <source>
        <strain evidence="1 2">RP18W</strain>
    </source>
</reference>
<protein>
    <recommendedName>
        <fullName evidence="3">DUF2971 domain-containing protein</fullName>
    </recommendedName>
</protein>
<dbReference type="Proteomes" id="UP000760472">
    <property type="component" value="Unassembled WGS sequence"/>
</dbReference>
<dbReference type="EMBL" id="JAFFZP010000005">
    <property type="protein sequence ID" value="MBN0986695.1"/>
    <property type="molecule type" value="Genomic_DNA"/>
</dbReference>
<gene>
    <name evidence="1" type="ORF">JW498_04930</name>
</gene>
<evidence type="ECO:0008006" key="3">
    <source>
        <dbReference type="Google" id="ProtNLM"/>
    </source>
</evidence>
<dbReference type="RefSeq" id="WP_205213048.1">
    <property type="nucleotide sequence ID" value="NZ_JAFFZP010000005.1"/>
</dbReference>
<sequence length="247" mass="28882">MLIMTPDEVKTMLEQRQAILNPPEPDSFIWRYFPLDKFLSLLTSSQLFFAKASSFEDPFEGDYGEAAKQNIRDQYGDGQYLRDFNTFEFLREHTYISCWHENQHESDVMWKLYGNAVAVKAKFSSIQKLLSWSETEIKHSGRVNYIDYATEHVSVESSYIPYFFKRLSFAHEKEVRFLIQEHRYDWDAYPPSLPGKSAQLNINSDFEEIVLSPTMEQYVSSAIERVVRQAGVSITVRQSILLNSPVW</sequence>
<comment type="caution">
    <text evidence="1">The sequence shown here is derived from an EMBL/GenBank/DDBJ whole genome shotgun (WGS) entry which is preliminary data.</text>
</comment>
<keyword evidence="2" id="KW-1185">Reference proteome</keyword>
<evidence type="ECO:0000313" key="1">
    <source>
        <dbReference type="EMBL" id="MBN0986695.1"/>
    </source>
</evidence>
<accession>A0ABS2W4R7</accession>
<organism evidence="1 2">
    <name type="scientific">Amphritea pacifica</name>
    <dbReference type="NCBI Taxonomy" id="2811233"/>
    <lineage>
        <taxon>Bacteria</taxon>
        <taxon>Pseudomonadati</taxon>
        <taxon>Pseudomonadota</taxon>
        <taxon>Gammaproteobacteria</taxon>
        <taxon>Oceanospirillales</taxon>
        <taxon>Oceanospirillaceae</taxon>
        <taxon>Amphritea</taxon>
    </lineage>
</organism>
<name>A0ABS2W4R7_9GAMM</name>
<proteinExistence type="predicted"/>